<dbReference type="InterPro" id="IPR000914">
    <property type="entry name" value="SBP_5_dom"/>
</dbReference>
<dbReference type="PROSITE" id="PS51318">
    <property type="entry name" value="TAT"/>
    <property type="match status" value="1"/>
</dbReference>
<keyword evidence="2" id="KW-0732">Signal</keyword>
<dbReference type="EMBL" id="VGLS01000939">
    <property type="protein sequence ID" value="MBM3226515.1"/>
    <property type="molecule type" value="Genomic_DNA"/>
</dbReference>
<gene>
    <name evidence="4" type="ORF">FJZ47_22350</name>
</gene>
<name>A0A938B6I2_UNCTE</name>
<evidence type="ECO:0000259" key="3">
    <source>
        <dbReference type="Pfam" id="PF00496"/>
    </source>
</evidence>
<evidence type="ECO:0000256" key="1">
    <source>
        <dbReference type="ARBA" id="ARBA00005695"/>
    </source>
</evidence>
<reference evidence="4" key="1">
    <citation type="submission" date="2019-03" db="EMBL/GenBank/DDBJ databases">
        <title>Lake Tanganyika Metagenome-Assembled Genomes (MAGs).</title>
        <authorList>
            <person name="Tran P."/>
        </authorList>
    </citation>
    <scope>NUCLEOTIDE SEQUENCE</scope>
    <source>
        <strain evidence="4">K_DeepCast_65m_m2_066</strain>
    </source>
</reference>
<dbReference type="GO" id="GO:1904680">
    <property type="term" value="F:peptide transmembrane transporter activity"/>
    <property type="evidence" value="ECO:0007669"/>
    <property type="project" value="TreeGrafter"/>
</dbReference>
<accession>A0A938B6I2</accession>
<protein>
    <submittedName>
        <fullName evidence="4">ABC transporter substrate-binding protein</fullName>
    </submittedName>
</protein>
<comment type="caution">
    <text evidence="4">The sequence shown here is derived from an EMBL/GenBank/DDBJ whole genome shotgun (WGS) entry which is preliminary data.</text>
</comment>
<evidence type="ECO:0000313" key="4">
    <source>
        <dbReference type="EMBL" id="MBM3226515.1"/>
    </source>
</evidence>
<dbReference type="InterPro" id="IPR006311">
    <property type="entry name" value="TAT_signal"/>
</dbReference>
<evidence type="ECO:0000313" key="5">
    <source>
        <dbReference type="Proteomes" id="UP000712673"/>
    </source>
</evidence>
<feature type="domain" description="Solute-binding protein family 5" evidence="3">
    <location>
        <begin position="91"/>
        <end position="444"/>
    </location>
</feature>
<comment type="similarity">
    <text evidence="1">Belongs to the bacterial solute-binding protein 5 family.</text>
</comment>
<dbReference type="CDD" id="cd00995">
    <property type="entry name" value="PBP2_NikA_DppA_OppA_like"/>
    <property type="match status" value="1"/>
</dbReference>
<evidence type="ECO:0000256" key="2">
    <source>
        <dbReference type="ARBA" id="ARBA00022729"/>
    </source>
</evidence>
<dbReference type="GO" id="GO:0015833">
    <property type="term" value="P:peptide transport"/>
    <property type="evidence" value="ECO:0007669"/>
    <property type="project" value="TreeGrafter"/>
</dbReference>
<dbReference type="Gene3D" id="3.40.190.10">
    <property type="entry name" value="Periplasmic binding protein-like II"/>
    <property type="match status" value="1"/>
</dbReference>
<dbReference type="Proteomes" id="UP000712673">
    <property type="component" value="Unassembled WGS sequence"/>
</dbReference>
<dbReference type="PANTHER" id="PTHR30290">
    <property type="entry name" value="PERIPLASMIC BINDING COMPONENT OF ABC TRANSPORTER"/>
    <property type="match status" value="1"/>
</dbReference>
<dbReference type="Gene3D" id="3.90.76.10">
    <property type="entry name" value="Dipeptide-binding Protein, Domain 1"/>
    <property type="match status" value="1"/>
</dbReference>
<organism evidence="4 5">
    <name type="scientific">Tectimicrobiota bacterium</name>
    <dbReference type="NCBI Taxonomy" id="2528274"/>
    <lineage>
        <taxon>Bacteria</taxon>
        <taxon>Pseudomonadati</taxon>
        <taxon>Nitrospinota/Tectimicrobiota group</taxon>
        <taxon>Candidatus Tectimicrobiota</taxon>
    </lineage>
</organism>
<dbReference type="AlphaFoldDB" id="A0A938B6I2"/>
<proteinExistence type="inferred from homology"/>
<dbReference type="Gene3D" id="3.10.105.10">
    <property type="entry name" value="Dipeptide-binding Protein, Domain 3"/>
    <property type="match status" value="1"/>
</dbReference>
<sequence length="526" mass="58506">MSSSSGAHTKLTRRQLIQGTLGGATGLVVWRWPWRVAHAAAQPSGQLTVGVHVTLSPTWFDPAETPGIITPFMFLYALHDALVKPMPGNTLTPSLAESWSENPNGLTYEFLLRSGLTFHNGDAVTTEDVKFSFLRYKGTSAREFKERVRDVEIVDARRVRFHLHEPWPDFMTFYGTPATGAGWIVPKKYVEKVGDDGFKQQPIGAGPYKFVSQEAGIKAVCEAYDKYWRKVPAVKRLVFTGVPEETTRVAMLKRQEADITFGLGGALAEDVRRDTTLKLEPVHPPAVWFIYFAEQWDPKSPWHDQRVRLAANYAIDKQAINDAETLGLSKLTGSTIPREFDYALPIEPYAYDPVKAKQLLKEAGYPNGFDAGDLTPNPPFYSYAEGAANFLAAVGIKAKVRTVERATFFTSWREKKLQNLILGASGAPGNTPVRLDAFVTKGGSYAYGSYPDIDELLTKQAKERDRGKREALLHEIQRLMHAKAMYLPLFEPAFLCASGARVAYSGLGKVPQFAYAGPYEDIQLKT</sequence>
<dbReference type="SUPFAM" id="SSF53850">
    <property type="entry name" value="Periplasmic binding protein-like II"/>
    <property type="match status" value="1"/>
</dbReference>
<dbReference type="Pfam" id="PF00496">
    <property type="entry name" value="SBP_bac_5"/>
    <property type="match status" value="1"/>
</dbReference>
<dbReference type="InterPro" id="IPR039424">
    <property type="entry name" value="SBP_5"/>
</dbReference>
<dbReference type="PANTHER" id="PTHR30290:SF38">
    <property type="entry name" value="D,D-DIPEPTIDE-BINDING PERIPLASMIC PROTEIN DDPA-RELATED"/>
    <property type="match status" value="1"/>
</dbReference>